<accession>A0ACD6B876</accession>
<accession>Q28SU5</accession>
<protein>
    <submittedName>
        <fullName evidence="1">Uncharacterized protein</fullName>
    </submittedName>
</protein>
<gene>
    <name evidence="1" type="ordered locus">Jann_1300</name>
</gene>
<reference evidence="1" key="1">
    <citation type="journal article" date="2007" name="Appl. Environ. Microbiol.">
        <title>Ecological genomics of marine Roseobacters.</title>
        <authorList>
            <person name="Moran M.A."/>
            <person name="Belas R."/>
            <person name="Schell M.A."/>
            <person name="Gonzalez J.M."/>
            <person name="Sun F."/>
            <person name="Sun S."/>
            <person name="Binder B.J."/>
            <person name="Edmonds J."/>
            <person name="Ye W."/>
            <person name="Orcutt B."/>
            <person name="Howard E.C."/>
            <person name="Meile C."/>
            <person name="Palefsky W."/>
            <person name="Goesmann A."/>
            <person name="Ren Q."/>
            <person name="Paulsen I."/>
            <person name="Ulrich L.E."/>
            <person name="Thompson L.S."/>
            <person name="Saunders E."/>
            <person name="Buchan A."/>
        </authorList>
    </citation>
    <scope>NUCLEOTIDE SEQUENCE</scope>
    <source>
        <strain evidence="1">CCS1</strain>
    </source>
</reference>
<sequence length="172" mass="18701">MEKAMKKNVITAAALMTTIAASSSAIAQDRSPIETQNVETVLRLFDEGWGAQDGWRDVWRETMTPGFRSIFHSNQAVEGIEQAIAFNAVLFEGFPRLEVVVENVTVEGDNVVVQARLTGAQDGPFLGVPPSGQMVDVPDVTLFTLADGQVIEMRYFTDLLAVMTAISAPPEN</sequence>
<organism evidence="1">
    <name type="scientific">Jannaschia sp. (strain CCS1)</name>
    <dbReference type="NCBI Taxonomy" id="290400"/>
    <lineage>
        <taxon>Bacteria</taxon>
        <taxon>Pseudomonadati</taxon>
        <taxon>Pseudomonadota</taxon>
        <taxon>Alphaproteobacteria</taxon>
        <taxon>Rhodobacterales</taxon>
        <taxon>Roseobacteraceae</taxon>
        <taxon>Jannaschia</taxon>
    </lineage>
</organism>
<reference evidence="2" key="2">
    <citation type="submission" date="2009-11" db="PDB data bank">
        <title>Crystal structure of Putative SnoaL-like polyketide cyclase (YP_509242.1) from Jannaschia Sp. CCS1 at 1.40 A resolution.</title>
        <authorList>
            <consortium name="Joint Center for Structural Genomics (JCSG)"/>
        </authorList>
    </citation>
    <scope>X-RAY CRYSTALLOGRAPHY (1.40 ANGSTROMS) OF 28-172</scope>
</reference>
<dbReference type="PDB" id="3KKG">
    <property type="method" value="X-ray"/>
    <property type="resolution" value="1.40 A"/>
    <property type="chains" value="A=28-172"/>
</dbReference>
<keyword evidence="2" id="KW-0002">3D-structure</keyword>
<evidence type="ECO:0000313" key="1">
    <source>
        <dbReference type="EMBL" id="ABD54217.1"/>
    </source>
</evidence>
<name>A0ACD6B876_JANSC</name>
<dbReference type="EMBL" id="CP000264">
    <property type="protein sequence ID" value="ABD54217.1"/>
    <property type="molecule type" value="Genomic_DNA"/>
</dbReference>
<proteinExistence type="evidence at protein level"/>
<evidence type="ECO:0007829" key="2">
    <source>
        <dbReference type="PDB" id="3KKG"/>
    </source>
</evidence>